<reference evidence="3 4" key="1">
    <citation type="submission" date="2021-06" db="EMBL/GenBank/DDBJ databases">
        <authorList>
            <person name="Palmer J.M."/>
        </authorList>
    </citation>
    <scope>NUCLEOTIDE SEQUENCE [LARGE SCALE GENOMIC DNA]</scope>
    <source>
        <strain evidence="3 4">MEX-2019</strain>
        <tissue evidence="3">Muscle</tissue>
    </source>
</reference>
<gene>
    <name evidence="3" type="ORF">CRENBAI_010896</name>
</gene>
<evidence type="ECO:0000256" key="1">
    <source>
        <dbReference type="ARBA" id="ARBA00022490"/>
    </source>
</evidence>
<sequence>MEVATELRASQSVRKSRKGLEVDALWPHPTDDRFIVNRTLQNQMMNAAHLRAHLMEVLELPGSVVVAPSSPLDQPSSAYKAAVDLFLQSSSGRTDVMAQEQEGVSLPAIQESQTHLLQQLIGSAKTLTAKQDLLNTLRQHLLVHTARTRGYSKLMLGDSCTRLAVKLLTSITLGKRSTVGPGHSAYTGTGKYDEWTARPAVLSISCQRT</sequence>
<dbReference type="EMBL" id="JAHHUM010002326">
    <property type="protein sequence ID" value="KAK5604781.1"/>
    <property type="molecule type" value="Genomic_DNA"/>
</dbReference>
<organism evidence="3 4">
    <name type="scientific">Crenichthys baileyi</name>
    <name type="common">White River springfish</name>
    <dbReference type="NCBI Taxonomy" id="28760"/>
    <lineage>
        <taxon>Eukaryota</taxon>
        <taxon>Metazoa</taxon>
        <taxon>Chordata</taxon>
        <taxon>Craniata</taxon>
        <taxon>Vertebrata</taxon>
        <taxon>Euteleostomi</taxon>
        <taxon>Actinopterygii</taxon>
        <taxon>Neopterygii</taxon>
        <taxon>Teleostei</taxon>
        <taxon>Neoteleostei</taxon>
        <taxon>Acanthomorphata</taxon>
        <taxon>Ovalentaria</taxon>
        <taxon>Atherinomorphae</taxon>
        <taxon>Cyprinodontiformes</taxon>
        <taxon>Goodeidae</taxon>
        <taxon>Crenichthys</taxon>
    </lineage>
</organism>
<protein>
    <submittedName>
        <fullName evidence="3">Uncharacterized protein</fullName>
    </submittedName>
</protein>
<dbReference type="Proteomes" id="UP001311232">
    <property type="component" value="Unassembled WGS sequence"/>
</dbReference>
<dbReference type="GO" id="GO:0005829">
    <property type="term" value="C:cytosol"/>
    <property type="evidence" value="ECO:0007669"/>
    <property type="project" value="TreeGrafter"/>
</dbReference>
<keyword evidence="2" id="KW-0819">tRNA processing</keyword>
<dbReference type="InterPro" id="IPR019407">
    <property type="entry name" value="CTU2"/>
</dbReference>
<dbReference type="GO" id="GO:0016783">
    <property type="term" value="F:sulfurtransferase activity"/>
    <property type="evidence" value="ECO:0007669"/>
    <property type="project" value="TreeGrafter"/>
</dbReference>
<comment type="caution">
    <text evidence="3">The sequence shown here is derived from an EMBL/GenBank/DDBJ whole genome shotgun (WGS) entry which is preliminary data.</text>
</comment>
<accession>A0AAV9R4U1</accession>
<evidence type="ECO:0000256" key="2">
    <source>
        <dbReference type="ARBA" id="ARBA00022694"/>
    </source>
</evidence>
<keyword evidence="1" id="KW-0963">Cytoplasm</keyword>
<name>A0AAV9R4U1_9TELE</name>
<dbReference type="PANTHER" id="PTHR20882">
    <property type="entry name" value="CYTOPLASMIC TRNA 2-THIOLATION PROTEIN 2"/>
    <property type="match status" value="1"/>
</dbReference>
<dbReference type="GO" id="GO:0002143">
    <property type="term" value="P:tRNA wobble position uridine thiolation"/>
    <property type="evidence" value="ECO:0007669"/>
    <property type="project" value="TreeGrafter"/>
</dbReference>
<dbReference type="GO" id="GO:0000049">
    <property type="term" value="F:tRNA binding"/>
    <property type="evidence" value="ECO:0007669"/>
    <property type="project" value="InterPro"/>
</dbReference>
<keyword evidence="4" id="KW-1185">Reference proteome</keyword>
<evidence type="ECO:0000313" key="3">
    <source>
        <dbReference type="EMBL" id="KAK5604781.1"/>
    </source>
</evidence>
<dbReference type="PANTHER" id="PTHR20882:SF14">
    <property type="entry name" value="CYTOPLASMIC TRNA 2-THIOLATION PROTEIN 2"/>
    <property type="match status" value="1"/>
</dbReference>
<evidence type="ECO:0000313" key="4">
    <source>
        <dbReference type="Proteomes" id="UP001311232"/>
    </source>
</evidence>
<proteinExistence type="predicted"/>
<dbReference type="AlphaFoldDB" id="A0AAV9R4U1"/>